<sequence>MTNKQKPTPTDITGHKRHAKLRLSYVVGSLDRIIRRKLAEALTPLGLTIGQFTVMSVLDAGGQTSNAKLAERSLITPQSANEVMSAMALRGWVTRQPDPKHGRIVLLQLTDEGREILRQCEQAVQVIEEQMLSGMAPDVGSSVQSSLELFVRNLRA</sequence>
<dbReference type="InterPro" id="IPR000835">
    <property type="entry name" value="HTH_MarR-typ"/>
</dbReference>
<dbReference type="Gene3D" id="1.10.10.10">
    <property type="entry name" value="Winged helix-like DNA-binding domain superfamily/Winged helix DNA-binding domain"/>
    <property type="match status" value="1"/>
</dbReference>
<dbReference type="RefSeq" id="WP_153234345.1">
    <property type="nucleotide sequence ID" value="NZ_WINI01000004.1"/>
</dbReference>
<organism evidence="2 3">
    <name type="scientific">Glaciimonas soli</name>
    <dbReference type="NCBI Taxonomy" id="2590999"/>
    <lineage>
        <taxon>Bacteria</taxon>
        <taxon>Pseudomonadati</taxon>
        <taxon>Pseudomonadota</taxon>
        <taxon>Betaproteobacteria</taxon>
        <taxon>Burkholderiales</taxon>
        <taxon>Oxalobacteraceae</taxon>
        <taxon>Glaciimonas</taxon>
    </lineage>
</organism>
<dbReference type="SMART" id="SM00347">
    <property type="entry name" value="HTH_MARR"/>
    <property type="match status" value="1"/>
</dbReference>
<comment type="caution">
    <text evidence="2">The sequence shown here is derived from an EMBL/GenBank/DDBJ whole genome shotgun (WGS) entry which is preliminary data.</text>
</comment>
<dbReference type="GO" id="GO:0006950">
    <property type="term" value="P:response to stress"/>
    <property type="evidence" value="ECO:0007669"/>
    <property type="project" value="TreeGrafter"/>
</dbReference>
<accession>A0A843YVU5</accession>
<dbReference type="InterPro" id="IPR036388">
    <property type="entry name" value="WH-like_DNA-bd_sf"/>
</dbReference>
<dbReference type="OrthoDB" id="117723at2"/>
<dbReference type="PANTHER" id="PTHR33164">
    <property type="entry name" value="TRANSCRIPTIONAL REGULATOR, MARR FAMILY"/>
    <property type="match status" value="1"/>
</dbReference>
<dbReference type="AlphaFoldDB" id="A0A843YVU5"/>
<reference evidence="2 3" key="1">
    <citation type="submission" date="2019-10" db="EMBL/GenBank/DDBJ databases">
        <title>Glaciimonas soli sp. nov., a psychrophilic bacterium isolated from the forest soil of a high elevation mountain in Taiwan.</title>
        <authorList>
            <person name="Wang L.-T."/>
            <person name="Shieh W.Y."/>
        </authorList>
    </citation>
    <scope>NUCLEOTIDE SEQUENCE [LARGE SCALE GENOMIC DNA]</scope>
    <source>
        <strain evidence="2 3">GS1</strain>
    </source>
</reference>
<dbReference type="PANTHER" id="PTHR33164:SF43">
    <property type="entry name" value="HTH-TYPE TRANSCRIPTIONAL REPRESSOR YETL"/>
    <property type="match status" value="1"/>
</dbReference>
<dbReference type="InterPro" id="IPR039422">
    <property type="entry name" value="MarR/SlyA-like"/>
</dbReference>
<gene>
    <name evidence="2" type="ORF">GEV47_08480</name>
</gene>
<dbReference type="SUPFAM" id="SSF46785">
    <property type="entry name" value="Winged helix' DNA-binding domain"/>
    <property type="match status" value="1"/>
</dbReference>
<dbReference type="PROSITE" id="PS50995">
    <property type="entry name" value="HTH_MARR_2"/>
    <property type="match status" value="1"/>
</dbReference>
<dbReference type="GO" id="GO:0003700">
    <property type="term" value="F:DNA-binding transcription factor activity"/>
    <property type="evidence" value="ECO:0007669"/>
    <property type="project" value="InterPro"/>
</dbReference>
<evidence type="ECO:0000313" key="2">
    <source>
        <dbReference type="EMBL" id="MQR00716.1"/>
    </source>
</evidence>
<evidence type="ECO:0000259" key="1">
    <source>
        <dbReference type="PROSITE" id="PS50995"/>
    </source>
</evidence>
<name>A0A843YVU5_9BURK</name>
<protein>
    <submittedName>
        <fullName evidence="2">MarR family transcriptional regulator</fullName>
    </submittedName>
</protein>
<proteinExistence type="predicted"/>
<dbReference type="Proteomes" id="UP000451565">
    <property type="component" value="Unassembled WGS sequence"/>
</dbReference>
<dbReference type="Pfam" id="PF12802">
    <property type="entry name" value="MarR_2"/>
    <property type="match status" value="1"/>
</dbReference>
<evidence type="ECO:0000313" key="3">
    <source>
        <dbReference type="Proteomes" id="UP000451565"/>
    </source>
</evidence>
<feature type="domain" description="HTH marR-type" evidence="1">
    <location>
        <begin position="20"/>
        <end position="156"/>
    </location>
</feature>
<keyword evidence="3" id="KW-1185">Reference proteome</keyword>
<dbReference type="EMBL" id="WINI01000004">
    <property type="protein sequence ID" value="MQR00716.1"/>
    <property type="molecule type" value="Genomic_DNA"/>
</dbReference>
<dbReference type="InterPro" id="IPR036390">
    <property type="entry name" value="WH_DNA-bd_sf"/>
</dbReference>